<evidence type="ECO:0000256" key="3">
    <source>
        <dbReference type="SAM" id="SignalP"/>
    </source>
</evidence>
<evidence type="ECO:0000313" key="4">
    <source>
        <dbReference type="EMBL" id="SZF03157.1"/>
    </source>
</evidence>
<feature type="region of interest" description="Disordered" evidence="1">
    <location>
        <begin position="212"/>
        <end position="232"/>
    </location>
</feature>
<feature type="compositionally biased region" description="Basic and acidic residues" evidence="1">
    <location>
        <begin position="281"/>
        <end position="293"/>
    </location>
</feature>
<evidence type="ECO:0000256" key="2">
    <source>
        <dbReference type="SAM" id="Phobius"/>
    </source>
</evidence>
<keyword evidence="2" id="KW-0812">Transmembrane</keyword>
<sequence length="444" mass="47806">MRILGFSLWRWLPVLLAPKVINLVSALPNQAYLASFEAPEIQLNKTTAINYQINLTIAASTVSDLSIVLCQTADTVLETTSIDGTNSWQVLNVLSGFCITNTSPPPETCKNNPYLGHGSVQLSVSKDAAFNSTGDDSLNNFFFCVTHKDTTSSIECDYSSNLFNISPAASSAKPSDTETLDTMPPFFPPPIPMIATITSTKSAVLQTQTIPATLSSSSKSTSPASPSSAQKKHLSTSTTIGIAFGVFIVLVLLGFIALFFYRRSRTKNRAQTARSHNNEPFLDRGHHAEKENVDSPTSNSGWIMSPTRGIDQSQDMVKSPEQIRSSLEPASPTIITNMSGGEIENPMNPIARRSLSVVSRESATSVGVSPMLSPRSGSGYDAFGCASEELSGIDMGMSSGMSSAAPFLREEGMSPEEMARLEDEERRIDAAIAQAEAERGINRR</sequence>
<evidence type="ECO:0000256" key="1">
    <source>
        <dbReference type="SAM" id="MobiDB-lite"/>
    </source>
</evidence>
<dbReference type="Proteomes" id="UP000275772">
    <property type="component" value="Unassembled WGS sequence"/>
</dbReference>
<feature type="chain" id="PRO_5017070318" evidence="3">
    <location>
        <begin position="27"/>
        <end position="444"/>
    </location>
</feature>
<keyword evidence="2" id="KW-1133">Transmembrane helix</keyword>
<evidence type="ECO:0000313" key="5">
    <source>
        <dbReference type="Proteomes" id="UP000275772"/>
    </source>
</evidence>
<feature type="region of interest" description="Disordered" evidence="1">
    <location>
        <begin position="267"/>
        <end position="305"/>
    </location>
</feature>
<dbReference type="CDD" id="cd12087">
    <property type="entry name" value="TM_EGFR-like"/>
    <property type="match status" value="1"/>
</dbReference>
<feature type="transmembrane region" description="Helical" evidence="2">
    <location>
        <begin position="240"/>
        <end position="261"/>
    </location>
</feature>
<feature type="compositionally biased region" description="Low complexity" evidence="1">
    <location>
        <begin position="212"/>
        <end position="229"/>
    </location>
</feature>
<name>A0A383UTE0_BLUHO</name>
<dbReference type="VEuPathDB" id="FungiDB:BLGHR1_13946"/>
<feature type="signal peptide" evidence="3">
    <location>
        <begin position="1"/>
        <end position="26"/>
    </location>
</feature>
<proteinExistence type="predicted"/>
<keyword evidence="3" id="KW-0732">Signal</keyword>
<organism evidence="4 5">
    <name type="scientific">Blumeria hordei</name>
    <name type="common">Barley powdery mildew</name>
    <name type="synonym">Blumeria graminis f. sp. hordei</name>
    <dbReference type="NCBI Taxonomy" id="2867405"/>
    <lineage>
        <taxon>Eukaryota</taxon>
        <taxon>Fungi</taxon>
        <taxon>Dikarya</taxon>
        <taxon>Ascomycota</taxon>
        <taxon>Pezizomycotina</taxon>
        <taxon>Leotiomycetes</taxon>
        <taxon>Erysiphales</taxon>
        <taxon>Erysiphaceae</taxon>
        <taxon>Blumeria</taxon>
    </lineage>
</organism>
<dbReference type="EMBL" id="UNSH01000046">
    <property type="protein sequence ID" value="SZF03157.1"/>
    <property type="molecule type" value="Genomic_DNA"/>
</dbReference>
<gene>
    <name evidence="4" type="ORF">BLGHR1_13946</name>
</gene>
<protein>
    <submittedName>
        <fullName evidence="4">Uncharacterized protein</fullName>
    </submittedName>
</protein>
<accession>A0A383UTE0</accession>
<dbReference type="AlphaFoldDB" id="A0A383UTE0"/>
<keyword evidence="2" id="KW-0472">Membrane</keyword>
<reference evidence="4 5" key="1">
    <citation type="submission" date="2017-11" db="EMBL/GenBank/DDBJ databases">
        <authorList>
            <person name="Kracher B."/>
        </authorList>
    </citation>
    <scope>NUCLEOTIDE SEQUENCE [LARGE SCALE GENOMIC DNA]</scope>
    <source>
        <strain evidence="4 5">RACE1</strain>
    </source>
</reference>